<dbReference type="EMBL" id="BSOJ01000032">
    <property type="protein sequence ID" value="GLR27600.1"/>
    <property type="molecule type" value="Genomic_DNA"/>
</dbReference>
<sequence length="239" mass="26877">MMIRRWMAIGLGVMTLLSGCGSKSTYFPLEKGRTWSYVMRYERPDGKTQEVMQIRTLGKADYTDAKGASETAYVRRTSSGTDYYLSVKPEGVYRVAKRVVVQFDPVADAKPRLVMPMGKNLRIGYSWAMETQPMLIQWQGTFAEANGSVKPFDMTYQVAALDDTIDTPAGHFTHCIRIEGEGKITIYANPASGYQEVLINQREWYAPGVGLVRLERDEPLNMDIIKGGKAVMQLVDYSD</sequence>
<keyword evidence="2" id="KW-1185">Reference proteome</keyword>
<dbReference type="Proteomes" id="UP001156664">
    <property type="component" value="Unassembled WGS sequence"/>
</dbReference>
<comment type="caution">
    <text evidence="1">The sequence shown here is derived from an EMBL/GenBank/DDBJ whole genome shotgun (WGS) entry which is preliminary data.</text>
</comment>
<organism evidence="1 2">
    <name type="scientific">Limnobacter litoralis</name>
    <dbReference type="NCBI Taxonomy" id="481366"/>
    <lineage>
        <taxon>Bacteria</taxon>
        <taxon>Pseudomonadati</taxon>
        <taxon>Pseudomonadota</taxon>
        <taxon>Betaproteobacteria</taxon>
        <taxon>Burkholderiales</taxon>
        <taxon>Burkholderiaceae</taxon>
        <taxon>Limnobacter</taxon>
    </lineage>
</organism>
<evidence type="ECO:0000313" key="1">
    <source>
        <dbReference type="EMBL" id="GLR27600.1"/>
    </source>
</evidence>
<gene>
    <name evidence="1" type="ORF">GCM10007875_26910</name>
</gene>
<evidence type="ECO:0008006" key="3">
    <source>
        <dbReference type="Google" id="ProtNLM"/>
    </source>
</evidence>
<reference evidence="2" key="1">
    <citation type="journal article" date="2019" name="Int. J. Syst. Evol. Microbiol.">
        <title>The Global Catalogue of Microorganisms (GCM) 10K type strain sequencing project: providing services to taxonomists for standard genome sequencing and annotation.</title>
        <authorList>
            <consortium name="The Broad Institute Genomics Platform"/>
            <consortium name="The Broad Institute Genome Sequencing Center for Infectious Disease"/>
            <person name="Wu L."/>
            <person name="Ma J."/>
        </authorList>
    </citation>
    <scope>NUCLEOTIDE SEQUENCE [LARGE SCALE GENOMIC DNA]</scope>
    <source>
        <strain evidence="2">NBRC 105857</strain>
    </source>
</reference>
<accession>A0ABQ5YW26</accession>
<proteinExistence type="predicted"/>
<dbReference type="PROSITE" id="PS51257">
    <property type="entry name" value="PROKAR_LIPOPROTEIN"/>
    <property type="match status" value="1"/>
</dbReference>
<name>A0ABQ5YW26_9BURK</name>
<evidence type="ECO:0000313" key="2">
    <source>
        <dbReference type="Proteomes" id="UP001156664"/>
    </source>
</evidence>
<protein>
    <recommendedName>
        <fullName evidence="3">DUF3108 domain-containing protein</fullName>
    </recommendedName>
</protein>
<dbReference type="Gene3D" id="2.40.360.20">
    <property type="match status" value="1"/>
</dbReference>